<keyword evidence="2" id="KW-1185">Reference proteome</keyword>
<evidence type="ECO:0000313" key="2">
    <source>
        <dbReference type="Proteomes" id="UP000031408"/>
    </source>
</evidence>
<gene>
    <name evidence="1" type="ORF">OI18_13405</name>
</gene>
<proteinExistence type="predicted"/>
<sequence>MVTQDRIVVTCITPQENGTIIARLYNPEPAREQTGQEGCSETRQLLYQKRTASPIYQRITCNKSTS</sequence>
<dbReference type="EMBL" id="JSVC01000015">
    <property type="protein sequence ID" value="KIC94014.1"/>
    <property type="molecule type" value="Genomic_DNA"/>
</dbReference>
<reference evidence="1 2" key="1">
    <citation type="submission" date="2014-11" db="EMBL/GenBank/DDBJ databases">
        <title>Genome sequence of Flavihumibacter solisilvae 3-3.</title>
        <authorList>
            <person name="Zhou G."/>
            <person name="Li M."/>
            <person name="Wang G."/>
        </authorList>
    </citation>
    <scope>NUCLEOTIDE SEQUENCE [LARGE SCALE GENOMIC DNA]</scope>
    <source>
        <strain evidence="1 2">3-3</strain>
    </source>
</reference>
<protein>
    <submittedName>
        <fullName evidence="1">Uncharacterized protein</fullName>
    </submittedName>
</protein>
<organism evidence="1 2">
    <name type="scientific">Flavihumibacter solisilvae</name>
    <dbReference type="NCBI Taxonomy" id="1349421"/>
    <lineage>
        <taxon>Bacteria</taxon>
        <taxon>Pseudomonadati</taxon>
        <taxon>Bacteroidota</taxon>
        <taxon>Chitinophagia</taxon>
        <taxon>Chitinophagales</taxon>
        <taxon>Chitinophagaceae</taxon>
        <taxon>Flavihumibacter</taxon>
    </lineage>
</organism>
<dbReference type="Proteomes" id="UP000031408">
    <property type="component" value="Unassembled WGS sequence"/>
</dbReference>
<dbReference type="STRING" id="1349421.OI18_13405"/>
<dbReference type="AlphaFoldDB" id="A0A0C1IU87"/>
<name>A0A0C1IU87_9BACT</name>
<evidence type="ECO:0000313" key="1">
    <source>
        <dbReference type="EMBL" id="KIC94014.1"/>
    </source>
</evidence>
<comment type="caution">
    <text evidence="1">The sequence shown here is derived from an EMBL/GenBank/DDBJ whole genome shotgun (WGS) entry which is preliminary data.</text>
</comment>
<accession>A0A0C1IU87</accession>